<dbReference type="Gene3D" id="2.60.120.200">
    <property type="match status" value="1"/>
</dbReference>
<dbReference type="AlphaFoldDB" id="A0A8H5G559"/>
<feature type="signal peptide" evidence="2">
    <location>
        <begin position="1"/>
        <end position="24"/>
    </location>
</feature>
<dbReference type="PANTHER" id="PTHR10963">
    <property type="entry name" value="GLYCOSYL HYDROLASE-RELATED"/>
    <property type="match status" value="1"/>
</dbReference>
<dbReference type="OrthoDB" id="192832at2759"/>
<accession>A0A8H5G559</accession>
<feature type="chain" id="PRO_5034627130" description="GH16 domain-containing protein" evidence="2">
    <location>
        <begin position="25"/>
        <end position="427"/>
    </location>
</feature>
<keyword evidence="5" id="KW-1185">Reference proteome</keyword>
<feature type="compositionally biased region" description="Polar residues" evidence="1">
    <location>
        <begin position="407"/>
        <end position="427"/>
    </location>
</feature>
<dbReference type="GO" id="GO:0009251">
    <property type="term" value="P:glucan catabolic process"/>
    <property type="evidence" value="ECO:0007669"/>
    <property type="project" value="TreeGrafter"/>
</dbReference>
<dbReference type="PROSITE" id="PS51762">
    <property type="entry name" value="GH16_2"/>
    <property type="match status" value="1"/>
</dbReference>
<comment type="caution">
    <text evidence="4">The sequence shown here is derived from an EMBL/GenBank/DDBJ whole genome shotgun (WGS) entry which is preliminary data.</text>
</comment>
<keyword evidence="2" id="KW-0732">Signal</keyword>
<dbReference type="EMBL" id="JAACJM010000049">
    <property type="protein sequence ID" value="KAF5358654.1"/>
    <property type="molecule type" value="Genomic_DNA"/>
</dbReference>
<organism evidence="4 5">
    <name type="scientific">Tetrapyrgos nigripes</name>
    <dbReference type="NCBI Taxonomy" id="182062"/>
    <lineage>
        <taxon>Eukaryota</taxon>
        <taxon>Fungi</taxon>
        <taxon>Dikarya</taxon>
        <taxon>Basidiomycota</taxon>
        <taxon>Agaricomycotina</taxon>
        <taxon>Agaricomycetes</taxon>
        <taxon>Agaricomycetidae</taxon>
        <taxon>Agaricales</taxon>
        <taxon>Marasmiineae</taxon>
        <taxon>Marasmiaceae</taxon>
        <taxon>Tetrapyrgos</taxon>
    </lineage>
</organism>
<protein>
    <recommendedName>
        <fullName evidence="3">GH16 domain-containing protein</fullName>
    </recommendedName>
</protein>
<gene>
    <name evidence="4" type="ORF">D9758_007724</name>
</gene>
<feature type="domain" description="GH16" evidence="3">
    <location>
        <begin position="46"/>
        <end position="375"/>
    </location>
</feature>
<evidence type="ECO:0000313" key="5">
    <source>
        <dbReference type="Proteomes" id="UP000559256"/>
    </source>
</evidence>
<evidence type="ECO:0000313" key="4">
    <source>
        <dbReference type="EMBL" id="KAF5358654.1"/>
    </source>
</evidence>
<dbReference type="GO" id="GO:0004553">
    <property type="term" value="F:hydrolase activity, hydrolyzing O-glycosyl compounds"/>
    <property type="evidence" value="ECO:0007669"/>
    <property type="project" value="InterPro"/>
</dbReference>
<reference evidence="4 5" key="1">
    <citation type="journal article" date="2020" name="ISME J.">
        <title>Uncovering the hidden diversity of litter-decomposition mechanisms in mushroom-forming fungi.</title>
        <authorList>
            <person name="Floudas D."/>
            <person name="Bentzer J."/>
            <person name="Ahren D."/>
            <person name="Johansson T."/>
            <person name="Persson P."/>
            <person name="Tunlid A."/>
        </authorList>
    </citation>
    <scope>NUCLEOTIDE SEQUENCE [LARGE SCALE GENOMIC DNA]</scope>
    <source>
        <strain evidence="4 5">CBS 291.85</strain>
    </source>
</reference>
<dbReference type="Proteomes" id="UP000559256">
    <property type="component" value="Unassembled WGS sequence"/>
</dbReference>
<dbReference type="Pfam" id="PF26113">
    <property type="entry name" value="GH16_XgeA"/>
    <property type="match status" value="2"/>
</dbReference>
<sequence length="427" mass="45463">MKMFLTTAVAASLSILSIVPISLAVPAPIRRFKLGVRQTQVSAQGTTWTLSDKYEGQNFFDGWDFFKDDDPTHGFVQYQPEDVAKSQSLAVVGEDGVVTLSVDDKSTPPQGTTVSDDNPYKRSAVRITTKKRYNGGLFIANFSMMPDGCSTWPAYWYVHRAQIGRLLASTLNHRLCPLTHPTVHPTGELDILEGVNGQGSNKLSAHTGPTCSLQVNPSDILGTPPATMPQSCDHQPGCGVSDTTPSSFGSAFNKAGGGILVHRWTSQKIEVWHFKHEDAPQDIANGAPNPDGWGKPQFMLGGDQCEIPKNFVDNSLIINTSLCGDWAGGAWADSTCNKKPDGTPLTCAEAVADPKMFTDAKWKINFIHVYQSGDSQVQANGGNPSLATTTSSTASSTVAQDLASDPTPGSSPSLQSNGDDGAPSSSG</sequence>
<feature type="region of interest" description="Disordered" evidence="1">
    <location>
        <begin position="377"/>
        <end position="427"/>
    </location>
</feature>
<dbReference type="SUPFAM" id="SSF49899">
    <property type="entry name" value="Concanavalin A-like lectins/glucanases"/>
    <property type="match status" value="1"/>
</dbReference>
<name>A0A8H5G559_9AGAR</name>
<dbReference type="PANTHER" id="PTHR10963:SF24">
    <property type="entry name" value="GLYCOSIDASE C21B10.07-RELATED"/>
    <property type="match status" value="1"/>
</dbReference>
<dbReference type="InterPro" id="IPR050546">
    <property type="entry name" value="Glycosyl_Hydrlase_16"/>
</dbReference>
<dbReference type="CDD" id="cd02181">
    <property type="entry name" value="GH16_fungal_Lam16A_glucanase"/>
    <property type="match status" value="1"/>
</dbReference>
<dbReference type="InterPro" id="IPR013320">
    <property type="entry name" value="ConA-like_dom_sf"/>
</dbReference>
<evidence type="ECO:0000256" key="1">
    <source>
        <dbReference type="SAM" id="MobiDB-lite"/>
    </source>
</evidence>
<evidence type="ECO:0000256" key="2">
    <source>
        <dbReference type="SAM" id="SignalP"/>
    </source>
</evidence>
<feature type="compositionally biased region" description="Low complexity" evidence="1">
    <location>
        <begin position="385"/>
        <end position="397"/>
    </location>
</feature>
<evidence type="ECO:0000259" key="3">
    <source>
        <dbReference type="PROSITE" id="PS51762"/>
    </source>
</evidence>
<dbReference type="InterPro" id="IPR000757">
    <property type="entry name" value="Beta-glucanase-like"/>
</dbReference>
<proteinExistence type="predicted"/>